<evidence type="ECO:0000313" key="3">
    <source>
        <dbReference type="Proteomes" id="UP000316727"/>
    </source>
</evidence>
<dbReference type="AlphaFoldDB" id="A0A501W4B8"/>
<dbReference type="Proteomes" id="UP000316727">
    <property type="component" value="Unassembled WGS sequence"/>
</dbReference>
<evidence type="ECO:0008006" key="4">
    <source>
        <dbReference type="Google" id="ProtNLM"/>
    </source>
</evidence>
<reference evidence="2 3" key="1">
    <citation type="submission" date="2019-06" db="EMBL/GenBank/DDBJ databases">
        <title>A novel bacterium of genus Pontibacter, isolated from marine sediment.</title>
        <authorList>
            <person name="Huang H."/>
            <person name="Mo K."/>
            <person name="Hu Y."/>
        </authorList>
    </citation>
    <scope>NUCLEOTIDE SEQUENCE [LARGE SCALE GENOMIC DNA]</scope>
    <source>
        <strain evidence="2 3">HB172049</strain>
    </source>
</reference>
<feature type="chain" id="PRO_5021198419" description="Adhesin domain-containing protein" evidence="1">
    <location>
        <begin position="21"/>
        <end position="380"/>
    </location>
</feature>
<sequence length="380" mass="41550">MYNSLRLMLVLMLAPMLAMAQAKDETTCPDVKIDLSGLRVLDELDLESMADLKQLKQLAVLESMPDLAGLKDLATIGKAGNFSATAAAFDAEKRKTINKSFKVSAKDALRIENQWGKVHVNTWDKKEIQVTIEVIARASSDAKAQEMLNRVKIQESREGSTYTFRTQKESMRMNGNKSLEVNYTINMPAENAIAVKNRFGDVYLASMKGKADIDLQYGSLKCDRLANTANTLKITYGAGNCGYIGGGNISVAYTEMKVGGAGGLQGSSKFSDFSLGGLEDAMEMDVQYGSFRVDNISKSVQKISLDGGFTPLYLNFADNTNFNFDVNVSFGNFNVDKSLVTITSLERDHTSAEYKGKFGNASSKAVVSINSKYGDVKFTK</sequence>
<proteinExistence type="predicted"/>
<feature type="signal peptide" evidence="1">
    <location>
        <begin position="1"/>
        <end position="20"/>
    </location>
</feature>
<evidence type="ECO:0000313" key="2">
    <source>
        <dbReference type="EMBL" id="TPE44773.1"/>
    </source>
</evidence>
<gene>
    <name evidence="2" type="ORF">FJM65_07050</name>
</gene>
<dbReference type="EMBL" id="VFRQ01000003">
    <property type="protein sequence ID" value="TPE44773.1"/>
    <property type="molecule type" value="Genomic_DNA"/>
</dbReference>
<comment type="caution">
    <text evidence="2">The sequence shown here is derived from an EMBL/GenBank/DDBJ whole genome shotgun (WGS) entry which is preliminary data.</text>
</comment>
<keyword evidence="3" id="KW-1185">Reference proteome</keyword>
<protein>
    <recommendedName>
        <fullName evidence="4">Adhesin domain-containing protein</fullName>
    </recommendedName>
</protein>
<name>A0A501W4B8_9BACT</name>
<evidence type="ECO:0000256" key="1">
    <source>
        <dbReference type="SAM" id="SignalP"/>
    </source>
</evidence>
<accession>A0A501W4B8</accession>
<dbReference type="OrthoDB" id="1117657at2"/>
<keyword evidence="1" id="KW-0732">Signal</keyword>
<organism evidence="2 3">
    <name type="scientific">Pontibacter mangrovi</name>
    <dbReference type="NCBI Taxonomy" id="2589816"/>
    <lineage>
        <taxon>Bacteria</taxon>
        <taxon>Pseudomonadati</taxon>
        <taxon>Bacteroidota</taxon>
        <taxon>Cytophagia</taxon>
        <taxon>Cytophagales</taxon>
        <taxon>Hymenobacteraceae</taxon>
        <taxon>Pontibacter</taxon>
    </lineage>
</organism>
<dbReference type="RefSeq" id="WP_140620807.1">
    <property type="nucleotide sequence ID" value="NZ_VFRQ01000003.1"/>
</dbReference>